<feature type="region of interest" description="Disordered" evidence="1">
    <location>
        <begin position="354"/>
        <end position="377"/>
    </location>
</feature>
<feature type="compositionally biased region" description="Pro residues" evidence="1">
    <location>
        <begin position="403"/>
        <end position="413"/>
    </location>
</feature>
<protein>
    <submittedName>
        <fullName evidence="2">Uncharacterized protein</fullName>
    </submittedName>
</protein>
<feature type="compositionally biased region" description="Basic and acidic residues" evidence="1">
    <location>
        <begin position="291"/>
        <end position="309"/>
    </location>
</feature>
<sequence length="514" mass="57893">MFSLLNILTSEVSKHNTPYDFAEKTNTTIKKQDKYSLQNKRFVSMTSAATRRDSILSRSSSILRRRPELQLRDLTDNDIDWFTQLLFIEKDQTMTKEWFKNQEKAAKEFPAQFLRSKISRGLSRVGSALNIVPQQAHLCKTHKVLNAKLIHLFFVLVVRECTIANAALVTHSLIDDLPEAVTAWIRRLHSLNGYWMSAQVYRATFQHEPSYAPVEGGCEACILARIGGNVEALYDLEASAFTRRSTRRPEPRILKLLDGWMHERGMDDDKHPGYKKSLLLIQQIKKARVRQQEFKARQKERESDLDKGKKPSSSQPMATIPENVDEEQDIEDDEDLIAIIDFYDYRRSTVSLERPPSESIHPAFRGSSMAPRPGTASSVAGGAYDTQTSYVPPFRATAQRPTRPAPGPPPPAPQGNAFFDELGAAGPSKTAVDDRHESEWTDDTVHTDLPVPISSRFAKRAADRKVAADRTAEDRAQAYRDLVAGFPSSSSTIRPPPSAATSKVTEWGDFYKDQ</sequence>
<proteinExistence type="predicted"/>
<comment type="caution">
    <text evidence="2">The sequence shown here is derived from an EMBL/GenBank/DDBJ whole genome shotgun (WGS) entry which is preliminary data.</text>
</comment>
<dbReference type="OrthoDB" id="3786931at2759"/>
<keyword evidence="3" id="KW-1185">Reference proteome</keyword>
<accession>A0A9N9LCC3</accession>
<feature type="region of interest" description="Disordered" evidence="1">
    <location>
        <begin position="397"/>
        <end position="449"/>
    </location>
</feature>
<name>A0A9N9LCC3_9HELO</name>
<reference evidence="2" key="1">
    <citation type="submission" date="2021-07" db="EMBL/GenBank/DDBJ databases">
        <authorList>
            <person name="Durling M."/>
        </authorList>
    </citation>
    <scope>NUCLEOTIDE SEQUENCE</scope>
</reference>
<dbReference type="EMBL" id="CAJVRL010000119">
    <property type="protein sequence ID" value="CAG8961888.1"/>
    <property type="molecule type" value="Genomic_DNA"/>
</dbReference>
<evidence type="ECO:0000313" key="2">
    <source>
        <dbReference type="EMBL" id="CAG8961888.1"/>
    </source>
</evidence>
<feature type="region of interest" description="Disordered" evidence="1">
    <location>
        <begin position="291"/>
        <end position="331"/>
    </location>
</feature>
<organism evidence="2 3">
    <name type="scientific">Hymenoscyphus fraxineus</name>
    <dbReference type="NCBI Taxonomy" id="746836"/>
    <lineage>
        <taxon>Eukaryota</taxon>
        <taxon>Fungi</taxon>
        <taxon>Dikarya</taxon>
        <taxon>Ascomycota</taxon>
        <taxon>Pezizomycotina</taxon>
        <taxon>Leotiomycetes</taxon>
        <taxon>Helotiales</taxon>
        <taxon>Helotiaceae</taxon>
        <taxon>Hymenoscyphus</taxon>
    </lineage>
</organism>
<dbReference type="AlphaFoldDB" id="A0A9N9LCC3"/>
<gene>
    <name evidence="2" type="ORF">HYFRA_00013688</name>
</gene>
<evidence type="ECO:0000313" key="3">
    <source>
        <dbReference type="Proteomes" id="UP000696280"/>
    </source>
</evidence>
<dbReference type="Proteomes" id="UP000696280">
    <property type="component" value="Unassembled WGS sequence"/>
</dbReference>
<feature type="region of interest" description="Disordered" evidence="1">
    <location>
        <begin position="486"/>
        <end position="514"/>
    </location>
</feature>
<evidence type="ECO:0000256" key="1">
    <source>
        <dbReference type="SAM" id="MobiDB-lite"/>
    </source>
</evidence>
<feature type="compositionally biased region" description="Basic and acidic residues" evidence="1">
    <location>
        <begin position="431"/>
        <end position="446"/>
    </location>
</feature>